<reference evidence="2 3" key="1">
    <citation type="journal article" date="2019" name="Sci. Rep.">
        <title>Comparative genomics of chytrid fungi reveal insights into the obligate biotrophic and pathogenic lifestyle of Synchytrium endobioticum.</title>
        <authorList>
            <person name="van de Vossenberg B.T.L.H."/>
            <person name="Warris S."/>
            <person name="Nguyen H.D.T."/>
            <person name="van Gent-Pelzer M.P.E."/>
            <person name="Joly D.L."/>
            <person name="van de Geest H.C."/>
            <person name="Bonants P.J.M."/>
            <person name="Smith D.S."/>
            <person name="Levesque C.A."/>
            <person name="van der Lee T.A.J."/>
        </authorList>
    </citation>
    <scope>NUCLEOTIDE SEQUENCE [LARGE SCALE GENOMIC DNA]</scope>
    <source>
        <strain evidence="2 3">CBS 675.73</strain>
    </source>
</reference>
<evidence type="ECO:0000259" key="1">
    <source>
        <dbReference type="Pfam" id="PF01965"/>
    </source>
</evidence>
<dbReference type="PANTHER" id="PTHR43130:SF15">
    <property type="entry name" value="THIJ_PFPI FAMILY PROTEIN (AFU_ORTHOLOGUE AFUA_5G14240)"/>
    <property type="match status" value="1"/>
</dbReference>
<dbReference type="CDD" id="cd03139">
    <property type="entry name" value="GATase1_PfpI_2"/>
    <property type="match status" value="1"/>
</dbReference>
<dbReference type="STRING" id="246404.A0A507EKJ3"/>
<feature type="domain" description="DJ-1/PfpI" evidence="1">
    <location>
        <begin position="7"/>
        <end position="174"/>
    </location>
</feature>
<gene>
    <name evidence="2" type="ORF">CcCBS67573_g08577</name>
</gene>
<dbReference type="EMBL" id="QEAP01000582">
    <property type="protein sequence ID" value="TPX63826.1"/>
    <property type="molecule type" value="Genomic_DNA"/>
</dbReference>
<dbReference type="InterPro" id="IPR052158">
    <property type="entry name" value="INH-QAR"/>
</dbReference>
<dbReference type="PANTHER" id="PTHR43130">
    <property type="entry name" value="ARAC-FAMILY TRANSCRIPTIONAL REGULATOR"/>
    <property type="match status" value="1"/>
</dbReference>
<dbReference type="SUPFAM" id="SSF52317">
    <property type="entry name" value="Class I glutamine amidotransferase-like"/>
    <property type="match status" value="1"/>
</dbReference>
<evidence type="ECO:0000313" key="2">
    <source>
        <dbReference type="EMBL" id="TPX63826.1"/>
    </source>
</evidence>
<accession>A0A507EKJ3</accession>
<dbReference type="Proteomes" id="UP000320333">
    <property type="component" value="Unassembled WGS sequence"/>
</dbReference>
<organism evidence="2 3">
    <name type="scientific">Chytriomyces confervae</name>
    <dbReference type="NCBI Taxonomy" id="246404"/>
    <lineage>
        <taxon>Eukaryota</taxon>
        <taxon>Fungi</taxon>
        <taxon>Fungi incertae sedis</taxon>
        <taxon>Chytridiomycota</taxon>
        <taxon>Chytridiomycota incertae sedis</taxon>
        <taxon>Chytridiomycetes</taxon>
        <taxon>Chytridiales</taxon>
        <taxon>Chytriomycetaceae</taxon>
        <taxon>Chytriomyces</taxon>
    </lineage>
</organism>
<dbReference type="OrthoDB" id="543156at2759"/>
<proteinExistence type="predicted"/>
<dbReference type="Pfam" id="PF01965">
    <property type="entry name" value="DJ-1_PfpI"/>
    <property type="match status" value="1"/>
</dbReference>
<sequence length="458" mass="49637">MPGKMIVAMILFDGWELLDSQGPFSVLMKMASLSKTRDFEFITVAKSKATPTETVSHQPVFVDHDFTTCPQANVMIIPGGMGTLMAAHDAAMLSFVKRQSVEADWVTSVCTGSAILAEAGLLHGRRATSNKALFDVQARYGKEVQWIHEARFVIDGKFITASGVSAGLDMAFELGGRLFDRDVVEAVKKQIGYEPLSEGDDIFAKIHGRSQGWSNFLLSNLMTWTAPIVVPIATRAPSSALTMLFAAKPRVLTVLLFPEFDVLDMACALEAFLGLSSTHCFELVAVNPVSVEAGKAVQVGGDSASGSRKYSSVVHIACDRWIDDNTLPADMFPRHSRGESVVYIPSVHASQVGILESELGRLIFQQLFSPATQNKDSFVIGSGKVIHDQMELHTEKPSTDASFRGWDKTGRTFWANAGLHNVTAALSAVKELVGEKAVVDTAVTMEISPAYLPEGVHL</sequence>
<comment type="caution">
    <text evidence="2">The sequence shown here is derived from an EMBL/GenBank/DDBJ whole genome shotgun (WGS) entry which is preliminary data.</text>
</comment>
<dbReference type="InterPro" id="IPR029062">
    <property type="entry name" value="Class_I_gatase-like"/>
</dbReference>
<dbReference type="Gene3D" id="3.40.50.880">
    <property type="match status" value="1"/>
</dbReference>
<name>A0A507EKJ3_9FUNG</name>
<evidence type="ECO:0000313" key="3">
    <source>
        <dbReference type="Proteomes" id="UP000320333"/>
    </source>
</evidence>
<protein>
    <recommendedName>
        <fullName evidence="1">DJ-1/PfpI domain-containing protein</fullName>
    </recommendedName>
</protein>
<dbReference type="AlphaFoldDB" id="A0A507EKJ3"/>
<dbReference type="InterPro" id="IPR002818">
    <property type="entry name" value="DJ-1/PfpI"/>
</dbReference>
<keyword evidence="3" id="KW-1185">Reference proteome</keyword>